<dbReference type="InterPro" id="IPR025202">
    <property type="entry name" value="PLD-like_dom"/>
</dbReference>
<comment type="caution">
    <text evidence="2">The sequence shown here is derived from an EMBL/GenBank/DDBJ whole genome shotgun (WGS) entry which is preliminary data.</text>
</comment>
<accession>A0A9W6GPE4</accession>
<dbReference type="PROSITE" id="PS50035">
    <property type="entry name" value="PLD"/>
    <property type="match status" value="1"/>
</dbReference>
<sequence>MKIISNNNTLETLLLKLIKKHSEIRISVAWASAKTKIFETLIANKHKLKTSTIGIHFYQTDPEFLEAFVESKDIKMHPWTDGVFHPKVYFFSTDEKWDAIIGSANLTNAAFTKNSELNIHISHESDTDNHLVKKLLENIEGYFKQGETITSDYLTGYKGLWRKNKSHRDKLSGNYGSSQVKKPVLKSEIMKTHWKDYVERVKIDPYHSIDERLYLLRIMRESFLKYKKFSDIPTNIRKLIAGLPDGVHDNWGWFGSMIGAGRFKNRIHNNNKFISEALDYIPLEGDISKSNYLDFITVYKKAFPEGGDGIATVTRLLAMKRPDIFVCIDTRNRVSMCKDFGIKSSLSYNEYWDELITRIQDSLWWSAKERVKDKDKRIWNNRAALLDCIFYDEDA</sequence>
<reference evidence="2" key="1">
    <citation type="submission" date="2022-12" db="EMBL/GenBank/DDBJ databases">
        <title>Reference genome sequencing for broad-spectrum identification of bacterial and archaeal isolates by mass spectrometry.</title>
        <authorList>
            <person name="Sekiguchi Y."/>
            <person name="Tourlousse D.M."/>
        </authorList>
    </citation>
    <scope>NUCLEOTIDE SEQUENCE</scope>
    <source>
        <strain evidence="2">10succ1</strain>
    </source>
</reference>
<dbReference type="InterPro" id="IPR001736">
    <property type="entry name" value="PLipase_D/transphosphatidylase"/>
</dbReference>
<feature type="domain" description="PLD phosphodiesterase" evidence="1">
    <location>
        <begin position="80"/>
        <end position="110"/>
    </location>
</feature>
<evidence type="ECO:0000259" key="1">
    <source>
        <dbReference type="PROSITE" id="PS50035"/>
    </source>
</evidence>
<evidence type="ECO:0000313" key="3">
    <source>
        <dbReference type="Proteomes" id="UP001144471"/>
    </source>
</evidence>
<dbReference type="EMBL" id="BSDY01000028">
    <property type="protein sequence ID" value="GLI57925.1"/>
    <property type="molecule type" value="Genomic_DNA"/>
</dbReference>
<name>A0A9W6GPE4_9FUSO</name>
<dbReference type="CDD" id="cd09117">
    <property type="entry name" value="PLDc_Bfil_DEXD_like"/>
    <property type="match status" value="1"/>
</dbReference>
<dbReference type="Proteomes" id="UP001144471">
    <property type="component" value="Unassembled WGS sequence"/>
</dbReference>
<gene>
    <name evidence="2" type="ORF">PM10SUCC1_34390</name>
</gene>
<proteinExistence type="predicted"/>
<dbReference type="RefSeq" id="WP_281837600.1">
    <property type="nucleotide sequence ID" value="NZ_BSDY01000028.1"/>
</dbReference>
<organism evidence="2 3">
    <name type="scientific">Propionigenium maris DSM 9537</name>
    <dbReference type="NCBI Taxonomy" id="1123000"/>
    <lineage>
        <taxon>Bacteria</taxon>
        <taxon>Fusobacteriati</taxon>
        <taxon>Fusobacteriota</taxon>
        <taxon>Fusobacteriia</taxon>
        <taxon>Fusobacteriales</taxon>
        <taxon>Fusobacteriaceae</taxon>
        <taxon>Propionigenium</taxon>
    </lineage>
</organism>
<protein>
    <recommendedName>
        <fullName evidence="1">PLD phosphodiesterase domain-containing protein</fullName>
    </recommendedName>
</protein>
<dbReference type="GO" id="GO:0003824">
    <property type="term" value="F:catalytic activity"/>
    <property type="evidence" value="ECO:0007669"/>
    <property type="project" value="InterPro"/>
</dbReference>
<dbReference type="SUPFAM" id="SSF56024">
    <property type="entry name" value="Phospholipase D/nuclease"/>
    <property type="match status" value="1"/>
</dbReference>
<dbReference type="AlphaFoldDB" id="A0A9W6GPE4"/>
<dbReference type="GO" id="GO:0006793">
    <property type="term" value="P:phosphorus metabolic process"/>
    <property type="evidence" value="ECO:0007669"/>
    <property type="project" value="UniProtKB-ARBA"/>
</dbReference>
<dbReference type="Gene3D" id="3.30.870.10">
    <property type="entry name" value="Endonuclease Chain A"/>
    <property type="match status" value="1"/>
</dbReference>
<keyword evidence="3" id="KW-1185">Reference proteome</keyword>
<evidence type="ECO:0000313" key="2">
    <source>
        <dbReference type="EMBL" id="GLI57925.1"/>
    </source>
</evidence>
<dbReference type="Pfam" id="PF13091">
    <property type="entry name" value="PLDc_2"/>
    <property type="match status" value="1"/>
</dbReference>